<feature type="transmembrane region" description="Helical" evidence="1">
    <location>
        <begin position="95"/>
        <end position="118"/>
    </location>
</feature>
<proteinExistence type="predicted"/>
<accession>A0A3B0S3W4</accession>
<keyword evidence="1" id="KW-1133">Transmembrane helix</keyword>
<dbReference type="AlphaFoldDB" id="A0A3B0S3W4"/>
<keyword evidence="1" id="KW-0812">Transmembrane</keyword>
<evidence type="ECO:0000313" key="2">
    <source>
        <dbReference type="EMBL" id="VAV98512.1"/>
    </source>
</evidence>
<gene>
    <name evidence="2" type="ORF">MNBD_ALPHA04-1051</name>
</gene>
<feature type="transmembrane region" description="Helical" evidence="1">
    <location>
        <begin position="48"/>
        <end position="74"/>
    </location>
</feature>
<evidence type="ECO:0000256" key="1">
    <source>
        <dbReference type="SAM" id="Phobius"/>
    </source>
</evidence>
<organism evidence="2">
    <name type="scientific">hydrothermal vent metagenome</name>
    <dbReference type="NCBI Taxonomy" id="652676"/>
    <lineage>
        <taxon>unclassified sequences</taxon>
        <taxon>metagenomes</taxon>
        <taxon>ecological metagenomes</taxon>
    </lineage>
</organism>
<reference evidence="2" key="1">
    <citation type="submission" date="2018-06" db="EMBL/GenBank/DDBJ databases">
        <authorList>
            <person name="Zhirakovskaya E."/>
        </authorList>
    </citation>
    <scope>NUCLEOTIDE SEQUENCE</scope>
</reference>
<keyword evidence="1" id="KW-0472">Membrane</keyword>
<feature type="transmembrane region" description="Helical" evidence="1">
    <location>
        <begin position="7"/>
        <end position="28"/>
    </location>
</feature>
<protein>
    <recommendedName>
        <fullName evidence="3">DUF2975 domain-containing protein</fullName>
    </recommendedName>
</protein>
<dbReference type="EMBL" id="UOEF01000272">
    <property type="protein sequence ID" value="VAV98512.1"/>
    <property type="molecule type" value="Genomic_DNA"/>
</dbReference>
<name>A0A3B0S3W4_9ZZZZ</name>
<sequence>MRVIRILMLMVLAVQAGAIVWIWASYFGGNSGYLIDVLGLEENVKFEIFDIILIMLASLLFIASLCLITVATFFHDNAQRRYGVFAIGAARAVRMLGYGLGSLWATLALVEFVIPPVIQARQGVETWSGVSVELPLDENFVIVVAAAMLVRIAAIMDKGRDIETENKQII</sequence>
<evidence type="ECO:0008006" key="3">
    <source>
        <dbReference type="Google" id="ProtNLM"/>
    </source>
</evidence>
<feature type="transmembrane region" description="Helical" evidence="1">
    <location>
        <begin position="138"/>
        <end position="156"/>
    </location>
</feature>